<dbReference type="InterPro" id="IPR051547">
    <property type="entry name" value="TDP2-like"/>
</dbReference>
<comment type="cofactor">
    <cofactor evidence="2">
        <name>Mg(2+)</name>
        <dbReference type="ChEBI" id="CHEBI:18420"/>
    </cofactor>
</comment>
<organism evidence="12 13">
    <name type="scientific">Achaetomium macrosporum</name>
    <dbReference type="NCBI Taxonomy" id="79813"/>
    <lineage>
        <taxon>Eukaryota</taxon>
        <taxon>Fungi</taxon>
        <taxon>Dikarya</taxon>
        <taxon>Ascomycota</taxon>
        <taxon>Pezizomycotina</taxon>
        <taxon>Sordariomycetes</taxon>
        <taxon>Sordariomycetidae</taxon>
        <taxon>Sordariales</taxon>
        <taxon>Chaetomiaceae</taxon>
        <taxon>Achaetomium</taxon>
    </lineage>
</organism>
<evidence type="ECO:0000256" key="9">
    <source>
        <dbReference type="ARBA" id="ARBA00023204"/>
    </source>
</evidence>
<proteinExistence type="predicted"/>
<reference evidence="12" key="2">
    <citation type="submission" date="2023-05" db="EMBL/GenBank/DDBJ databases">
        <authorList>
            <consortium name="Lawrence Berkeley National Laboratory"/>
            <person name="Steindorff A."/>
            <person name="Hensen N."/>
            <person name="Bonometti L."/>
            <person name="Westerberg I."/>
            <person name="Brannstrom I.O."/>
            <person name="Guillou S."/>
            <person name="Cros-Aarteil S."/>
            <person name="Calhoun S."/>
            <person name="Haridas S."/>
            <person name="Kuo A."/>
            <person name="Mondo S."/>
            <person name="Pangilinan J."/>
            <person name="Riley R."/>
            <person name="Labutti K."/>
            <person name="Andreopoulos B."/>
            <person name="Lipzen A."/>
            <person name="Chen C."/>
            <person name="Yanf M."/>
            <person name="Daum C."/>
            <person name="Ng V."/>
            <person name="Clum A."/>
            <person name="Ohm R."/>
            <person name="Martin F."/>
            <person name="Silar P."/>
            <person name="Natvig D."/>
            <person name="Lalanne C."/>
            <person name="Gautier V."/>
            <person name="Ament-Velasquez S.L."/>
            <person name="Kruys A."/>
            <person name="Hutchinson M.I."/>
            <person name="Powell A.J."/>
            <person name="Barry K."/>
            <person name="Miller A.N."/>
            <person name="Grigoriev I.V."/>
            <person name="Debuchy R."/>
            <person name="Gladieux P."/>
            <person name="Thoren M.H."/>
            <person name="Johannesson H."/>
        </authorList>
    </citation>
    <scope>NUCLEOTIDE SEQUENCE</scope>
    <source>
        <strain evidence="12">CBS 532.94</strain>
    </source>
</reference>
<dbReference type="InterPro" id="IPR036691">
    <property type="entry name" value="Endo/exonu/phosph_ase_sf"/>
</dbReference>
<evidence type="ECO:0000313" key="12">
    <source>
        <dbReference type="EMBL" id="KAK4233180.1"/>
    </source>
</evidence>
<keyword evidence="7" id="KW-0378">Hydrolase</keyword>
<name>A0AAN7H9R6_9PEZI</name>
<dbReference type="GO" id="GO:0070260">
    <property type="term" value="F:5'-tyrosyl-DNA phosphodiesterase activity"/>
    <property type="evidence" value="ECO:0007669"/>
    <property type="project" value="TreeGrafter"/>
</dbReference>
<keyword evidence="5" id="KW-0479">Metal-binding</keyword>
<dbReference type="PANTHER" id="PTHR15822:SF4">
    <property type="entry name" value="TYROSYL-DNA PHOSPHODIESTERASE 2"/>
    <property type="match status" value="1"/>
</dbReference>
<evidence type="ECO:0000256" key="1">
    <source>
        <dbReference type="ARBA" id="ARBA00001936"/>
    </source>
</evidence>
<keyword evidence="8" id="KW-0460">Magnesium</keyword>
<gene>
    <name evidence="12" type="ORF">C8A03DRAFT_19688</name>
</gene>
<keyword evidence="10" id="KW-0539">Nucleus</keyword>
<dbReference type="Pfam" id="PF03372">
    <property type="entry name" value="Exo_endo_phos"/>
    <property type="match status" value="1"/>
</dbReference>
<keyword evidence="4" id="KW-0540">Nuclease</keyword>
<keyword evidence="6" id="KW-0227">DNA damage</keyword>
<feature type="domain" description="Endonuclease/exonuclease/phosphatase" evidence="11">
    <location>
        <begin position="53"/>
        <end position="217"/>
    </location>
</feature>
<feature type="non-terminal residue" evidence="12">
    <location>
        <position position="221"/>
    </location>
</feature>
<dbReference type="GO" id="GO:0006302">
    <property type="term" value="P:double-strand break repair"/>
    <property type="evidence" value="ECO:0007669"/>
    <property type="project" value="TreeGrafter"/>
</dbReference>
<evidence type="ECO:0000259" key="11">
    <source>
        <dbReference type="Pfam" id="PF03372"/>
    </source>
</evidence>
<dbReference type="Proteomes" id="UP001303760">
    <property type="component" value="Unassembled WGS sequence"/>
</dbReference>
<evidence type="ECO:0000256" key="10">
    <source>
        <dbReference type="ARBA" id="ARBA00023242"/>
    </source>
</evidence>
<reference evidence="12" key="1">
    <citation type="journal article" date="2023" name="Mol. Phylogenet. Evol.">
        <title>Genome-scale phylogeny and comparative genomics of the fungal order Sordariales.</title>
        <authorList>
            <person name="Hensen N."/>
            <person name="Bonometti L."/>
            <person name="Westerberg I."/>
            <person name="Brannstrom I.O."/>
            <person name="Guillou S."/>
            <person name="Cros-Aarteil S."/>
            <person name="Calhoun S."/>
            <person name="Haridas S."/>
            <person name="Kuo A."/>
            <person name="Mondo S."/>
            <person name="Pangilinan J."/>
            <person name="Riley R."/>
            <person name="LaButti K."/>
            <person name="Andreopoulos B."/>
            <person name="Lipzen A."/>
            <person name="Chen C."/>
            <person name="Yan M."/>
            <person name="Daum C."/>
            <person name="Ng V."/>
            <person name="Clum A."/>
            <person name="Steindorff A."/>
            <person name="Ohm R.A."/>
            <person name="Martin F."/>
            <person name="Silar P."/>
            <person name="Natvig D.O."/>
            <person name="Lalanne C."/>
            <person name="Gautier V."/>
            <person name="Ament-Velasquez S.L."/>
            <person name="Kruys A."/>
            <person name="Hutchinson M.I."/>
            <person name="Powell A.J."/>
            <person name="Barry K."/>
            <person name="Miller A.N."/>
            <person name="Grigoriev I.V."/>
            <person name="Debuchy R."/>
            <person name="Gladieux P."/>
            <person name="Hiltunen Thoren M."/>
            <person name="Johannesson H."/>
        </authorList>
    </citation>
    <scope>NUCLEOTIDE SEQUENCE</scope>
    <source>
        <strain evidence="12">CBS 532.94</strain>
    </source>
</reference>
<evidence type="ECO:0000256" key="5">
    <source>
        <dbReference type="ARBA" id="ARBA00022723"/>
    </source>
</evidence>
<dbReference type="CDD" id="cd09080">
    <property type="entry name" value="TDP2"/>
    <property type="match status" value="1"/>
</dbReference>
<comment type="subcellular location">
    <subcellularLocation>
        <location evidence="3">Nucleus</location>
        <location evidence="3">PML body</location>
    </subcellularLocation>
</comment>
<evidence type="ECO:0000256" key="2">
    <source>
        <dbReference type="ARBA" id="ARBA00001946"/>
    </source>
</evidence>
<dbReference type="Gene3D" id="3.60.10.10">
    <property type="entry name" value="Endonuclease/exonuclease/phosphatase"/>
    <property type="match status" value="1"/>
</dbReference>
<dbReference type="PANTHER" id="PTHR15822">
    <property type="entry name" value="TRAF AND TNF RECEPTOR-ASSOCIATED PROTEIN"/>
    <property type="match status" value="1"/>
</dbReference>
<dbReference type="InterPro" id="IPR005135">
    <property type="entry name" value="Endo/exonuclease/phosphatase"/>
</dbReference>
<protein>
    <submittedName>
        <fullName evidence="12">Endonuclease/exonuclease/phosphatase</fullName>
    </submittedName>
</protein>
<dbReference type="EMBL" id="MU860638">
    <property type="protein sequence ID" value="KAK4233180.1"/>
    <property type="molecule type" value="Genomic_DNA"/>
</dbReference>
<keyword evidence="12" id="KW-0255">Endonuclease</keyword>
<sequence>MFSNFSARILKRGEPTHQEYFTYKDNLWYPIEAQGSTVPPDSETPGSFQFSVLSWNIDFMRPEEDARMAAALQHLRSLVSGQADPSIILLNEMTEGDLRLIKMADWVRQSYNITDASTDHWESPSYGTTMLVHRALPIKSVFRVHYERTRMQRDALCVDIALPQGQTLRVGTSHLESLKADPPRRPSQLATAAKYLHEEGVYAGIIGGDFNAIQDFDRMLH</sequence>
<dbReference type="AlphaFoldDB" id="A0AAN7H9R6"/>
<dbReference type="GO" id="GO:0005737">
    <property type="term" value="C:cytoplasm"/>
    <property type="evidence" value="ECO:0007669"/>
    <property type="project" value="TreeGrafter"/>
</dbReference>
<keyword evidence="9" id="KW-0234">DNA repair</keyword>
<dbReference type="GO" id="GO:0003697">
    <property type="term" value="F:single-stranded DNA binding"/>
    <property type="evidence" value="ECO:0007669"/>
    <property type="project" value="TreeGrafter"/>
</dbReference>
<dbReference type="GO" id="GO:0046872">
    <property type="term" value="F:metal ion binding"/>
    <property type="evidence" value="ECO:0007669"/>
    <property type="project" value="UniProtKB-KW"/>
</dbReference>
<evidence type="ECO:0000256" key="7">
    <source>
        <dbReference type="ARBA" id="ARBA00022801"/>
    </source>
</evidence>
<evidence type="ECO:0000256" key="4">
    <source>
        <dbReference type="ARBA" id="ARBA00022722"/>
    </source>
</evidence>
<comment type="cofactor">
    <cofactor evidence="1">
        <name>Mn(2+)</name>
        <dbReference type="ChEBI" id="CHEBI:29035"/>
    </cofactor>
</comment>
<dbReference type="GO" id="GO:0004519">
    <property type="term" value="F:endonuclease activity"/>
    <property type="evidence" value="ECO:0007669"/>
    <property type="project" value="UniProtKB-KW"/>
</dbReference>
<comment type="caution">
    <text evidence="12">The sequence shown here is derived from an EMBL/GenBank/DDBJ whole genome shotgun (WGS) entry which is preliminary data.</text>
</comment>
<evidence type="ECO:0000256" key="6">
    <source>
        <dbReference type="ARBA" id="ARBA00022763"/>
    </source>
</evidence>
<dbReference type="SUPFAM" id="SSF56219">
    <property type="entry name" value="DNase I-like"/>
    <property type="match status" value="1"/>
</dbReference>
<evidence type="ECO:0000256" key="3">
    <source>
        <dbReference type="ARBA" id="ARBA00004322"/>
    </source>
</evidence>
<evidence type="ECO:0000256" key="8">
    <source>
        <dbReference type="ARBA" id="ARBA00022842"/>
    </source>
</evidence>
<keyword evidence="13" id="KW-1185">Reference proteome</keyword>
<evidence type="ECO:0000313" key="13">
    <source>
        <dbReference type="Proteomes" id="UP001303760"/>
    </source>
</evidence>
<accession>A0AAN7H9R6</accession>